<evidence type="ECO:0000313" key="3">
    <source>
        <dbReference type="EMBL" id="KAF6714865.1"/>
    </source>
</evidence>
<feature type="chain" id="PRO_5032656811" evidence="2">
    <location>
        <begin position="21"/>
        <end position="166"/>
    </location>
</feature>
<gene>
    <name evidence="3" type="ORF">FQA47_016545</name>
</gene>
<dbReference type="EMBL" id="WKFB01001197">
    <property type="protein sequence ID" value="KAF6714865.1"/>
    <property type="molecule type" value="Genomic_DNA"/>
</dbReference>
<sequence>MPLSLLFLSFCASQSPSSNSSPLADEILISAGVQRDLGETGCSLLYPEKTVEPAMKSHMDVELEREQEEEEEDKEEERGCSLPDGLLPTEPGSRHCVCLCVSAGSGGSSVRHVCDWRWEWFFRPSLKSKCACLFSEETETDRHGLSCWESRDGRENEKWELVKRLR</sequence>
<organism evidence="3 4">
    <name type="scientific">Oryzias melastigma</name>
    <name type="common">Marine medaka</name>
    <dbReference type="NCBI Taxonomy" id="30732"/>
    <lineage>
        <taxon>Eukaryota</taxon>
        <taxon>Metazoa</taxon>
        <taxon>Chordata</taxon>
        <taxon>Craniata</taxon>
        <taxon>Vertebrata</taxon>
        <taxon>Euteleostomi</taxon>
        <taxon>Actinopterygii</taxon>
        <taxon>Neopterygii</taxon>
        <taxon>Teleostei</taxon>
        <taxon>Neoteleostei</taxon>
        <taxon>Acanthomorphata</taxon>
        <taxon>Ovalentaria</taxon>
        <taxon>Atherinomorphae</taxon>
        <taxon>Beloniformes</taxon>
        <taxon>Adrianichthyidae</taxon>
        <taxon>Oryziinae</taxon>
        <taxon>Oryzias</taxon>
    </lineage>
</organism>
<feature type="region of interest" description="Disordered" evidence="1">
    <location>
        <begin position="56"/>
        <end position="84"/>
    </location>
</feature>
<feature type="signal peptide" evidence="2">
    <location>
        <begin position="1"/>
        <end position="20"/>
    </location>
</feature>
<keyword evidence="2" id="KW-0732">Signal</keyword>
<accession>A0A834BP24</accession>
<name>A0A834BP24_ORYME</name>
<proteinExistence type="predicted"/>
<evidence type="ECO:0000256" key="2">
    <source>
        <dbReference type="SAM" id="SignalP"/>
    </source>
</evidence>
<protein>
    <submittedName>
        <fullName evidence="3">Uncharacterized protein</fullName>
    </submittedName>
</protein>
<reference evidence="3" key="1">
    <citation type="journal article" name="BMC Genomics">
        <title>Long-read sequencing and de novo genome assembly of marine medaka (Oryzias melastigma).</title>
        <authorList>
            <person name="Liang P."/>
            <person name="Saqib H.S.A."/>
            <person name="Ni X."/>
            <person name="Shen Y."/>
        </authorList>
    </citation>
    <scope>NUCLEOTIDE SEQUENCE</scope>
    <source>
        <strain evidence="3">Bigg-433</strain>
    </source>
</reference>
<evidence type="ECO:0000313" key="4">
    <source>
        <dbReference type="Proteomes" id="UP000646548"/>
    </source>
</evidence>
<evidence type="ECO:0000256" key="1">
    <source>
        <dbReference type="SAM" id="MobiDB-lite"/>
    </source>
</evidence>
<dbReference type="Proteomes" id="UP000646548">
    <property type="component" value="Unassembled WGS sequence"/>
</dbReference>
<feature type="compositionally biased region" description="Acidic residues" evidence="1">
    <location>
        <begin position="65"/>
        <end position="75"/>
    </location>
</feature>
<dbReference type="AlphaFoldDB" id="A0A834BP24"/>
<comment type="caution">
    <text evidence="3">The sequence shown here is derived from an EMBL/GenBank/DDBJ whole genome shotgun (WGS) entry which is preliminary data.</text>
</comment>